<proteinExistence type="predicted"/>
<sequence length="155" mass="16254">MGRRLRGAVAGRSAEADLAAAAADRRTEAYLCGRDGFVKEMCGGLPEEADVDEPFFSQAWCRLRSARRPRRDRSRCGSNRSGAGTTWTAEDGSLLEIGRSAGVGLPSSCRAGACGTCRQRVAGEAAHLIEPAMPLAAGRVLLCCAVPVSDVTVDA</sequence>
<reference evidence="2" key="1">
    <citation type="submission" date="2021-01" db="EMBL/GenBank/DDBJ databases">
        <title>Whole genome shotgun sequence of Sinosporangium siamense NBRC 109515.</title>
        <authorList>
            <person name="Komaki H."/>
            <person name="Tamura T."/>
        </authorList>
    </citation>
    <scope>NUCLEOTIDE SEQUENCE</scope>
    <source>
        <strain evidence="2">NBRC 109515</strain>
    </source>
</reference>
<dbReference type="PROSITE" id="PS00197">
    <property type="entry name" value="2FE2S_FER_1"/>
    <property type="match status" value="1"/>
</dbReference>
<dbReference type="InterPro" id="IPR001041">
    <property type="entry name" value="2Fe-2S_ferredoxin-type"/>
</dbReference>
<dbReference type="Proteomes" id="UP000606172">
    <property type="component" value="Unassembled WGS sequence"/>
</dbReference>
<dbReference type="CDD" id="cd00207">
    <property type="entry name" value="fer2"/>
    <property type="match status" value="1"/>
</dbReference>
<dbReference type="Pfam" id="PF00111">
    <property type="entry name" value="Fer2"/>
    <property type="match status" value="1"/>
</dbReference>
<dbReference type="PROSITE" id="PS51085">
    <property type="entry name" value="2FE2S_FER_2"/>
    <property type="match status" value="1"/>
</dbReference>
<organism evidence="2 3">
    <name type="scientific">Sinosporangium siamense</name>
    <dbReference type="NCBI Taxonomy" id="1367973"/>
    <lineage>
        <taxon>Bacteria</taxon>
        <taxon>Bacillati</taxon>
        <taxon>Actinomycetota</taxon>
        <taxon>Actinomycetes</taxon>
        <taxon>Streptosporangiales</taxon>
        <taxon>Streptosporangiaceae</taxon>
        <taxon>Sinosporangium</taxon>
    </lineage>
</organism>
<name>A0A919RMW8_9ACTN</name>
<keyword evidence="3" id="KW-1185">Reference proteome</keyword>
<dbReference type="EMBL" id="BOOW01000048">
    <property type="protein sequence ID" value="GII96658.1"/>
    <property type="molecule type" value="Genomic_DNA"/>
</dbReference>
<dbReference type="InterPro" id="IPR006058">
    <property type="entry name" value="2Fe2S_fd_BS"/>
</dbReference>
<evidence type="ECO:0000259" key="1">
    <source>
        <dbReference type="PROSITE" id="PS51085"/>
    </source>
</evidence>
<evidence type="ECO:0000313" key="3">
    <source>
        <dbReference type="Proteomes" id="UP000606172"/>
    </source>
</evidence>
<evidence type="ECO:0000313" key="2">
    <source>
        <dbReference type="EMBL" id="GII96658.1"/>
    </source>
</evidence>
<dbReference type="Gene3D" id="3.10.20.30">
    <property type="match status" value="1"/>
</dbReference>
<dbReference type="GO" id="GO:0051537">
    <property type="term" value="F:2 iron, 2 sulfur cluster binding"/>
    <property type="evidence" value="ECO:0007669"/>
    <property type="project" value="InterPro"/>
</dbReference>
<dbReference type="AlphaFoldDB" id="A0A919RMW8"/>
<gene>
    <name evidence="2" type="ORF">Ssi02_68890</name>
</gene>
<dbReference type="InterPro" id="IPR012675">
    <property type="entry name" value="Beta-grasp_dom_sf"/>
</dbReference>
<dbReference type="SUPFAM" id="SSF54292">
    <property type="entry name" value="2Fe-2S ferredoxin-like"/>
    <property type="match status" value="1"/>
</dbReference>
<protein>
    <recommendedName>
        <fullName evidence="1">2Fe-2S ferredoxin-type domain-containing protein</fullName>
    </recommendedName>
</protein>
<feature type="domain" description="2Fe-2S ferredoxin-type" evidence="1">
    <location>
        <begin position="74"/>
        <end position="155"/>
    </location>
</feature>
<dbReference type="InterPro" id="IPR036010">
    <property type="entry name" value="2Fe-2S_ferredoxin-like_sf"/>
</dbReference>
<dbReference type="RefSeq" id="WP_204031650.1">
    <property type="nucleotide sequence ID" value="NZ_BOOW01000048.1"/>
</dbReference>
<accession>A0A919RMW8</accession>
<comment type="caution">
    <text evidence="2">The sequence shown here is derived from an EMBL/GenBank/DDBJ whole genome shotgun (WGS) entry which is preliminary data.</text>
</comment>